<feature type="region of interest" description="Disordered" evidence="1">
    <location>
        <begin position="1"/>
        <end position="75"/>
    </location>
</feature>
<proteinExistence type="predicted"/>
<dbReference type="OrthoDB" id="1745882at2759"/>
<name>A0A9E7FZG8_9LILI</name>
<sequence length="75" mass="8124">MGRPLPPGWCGGGYSSIPNPTGSSANFSSQECAEPDSTLQRQTQFRRTCGGRKGGRRRTKRKREVNGIDGGAQRN</sequence>
<dbReference type="AlphaFoldDB" id="A0A9E7FZG8"/>
<reference evidence="2" key="1">
    <citation type="submission" date="2022-05" db="EMBL/GenBank/DDBJ databases">
        <title>The Musa troglodytarum L. genome provides insights into the mechanism of non-climacteric behaviour and enrichment of carotenoids.</title>
        <authorList>
            <person name="Wang J."/>
        </authorList>
    </citation>
    <scope>NUCLEOTIDE SEQUENCE</scope>
    <source>
        <tissue evidence="2">Leaf</tissue>
    </source>
</reference>
<dbReference type="EMBL" id="CP097507">
    <property type="protein sequence ID" value="URE05291.1"/>
    <property type="molecule type" value="Genomic_DNA"/>
</dbReference>
<feature type="compositionally biased region" description="Basic residues" evidence="1">
    <location>
        <begin position="49"/>
        <end position="63"/>
    </location>
</feature>
<evidence type="ECO:0000313" key="2">
    <source>
        <dbReference type="EMBL" id="URE05291.1"/>
    </source>
</evidence>
<accession>A0A9E7FZG8</accession>
<feature type="compositionally biased region" description="Polar residues" evidence="1">
    <location>
        <begin position="16"/>
        <end position="45"/>
    </location>
</feature>
<gene>
    <name evidence="2" type="ORF">MUK42_07639</name>
</gene>
<protein>
    <submittedName>
        <fullName evidence="2">Uncharacterized protein</fullName>
    </submittedName>
</protein>
<evidence type="ECO:0000313" key="3">
    <source>
        <dbReference type="Proteomes" id="UP001055439"/>
    </source>
</evidence>
<keyword evidence="3" id="KW-1185">Reference proteome</keyword>
<evidence type="ECO:0000256" key="1">
    <source>
        <dbReference type="SAM" id="MobiDB-lite"/>
    </source>
</evidence>
<organism evidence="2 3">
    <name type="scientific">Musa troglodytarum</name>
    <name type="common">fe'i banana</name>
    <dbReference type="NCBI Taxonomy" id="320322"/>
    <lineage>
        <taxon>Eukaryota</taxon>
        <taxon>Viridiplantae</taxon>
        <taxon>Streptophyta</taxon>
        <taxon>Embryophyta</taxon>
        <taxon>Tracheophyta</taxon>
        <taxon>Spermatophyta</taxon>
        <taxon>Magnoliopsida</taxon>
        <taxon>Liliopsida</taxon>
        <taxon>Zingiberales</taxon>
        <taxon>Musaceae</taxon>
        <taxon>Musa</taxon>
    </lineage>
</organism>
<dbReference type="Proteomes" id="UP001055439">
    <property type="component" value="Chromosome 5"/>
</dbReference>